<comment type="caution">
    <text evidence="10">The sequence shown here is derived from an EMBL/GenBank/DDBJ whole genome shotgun (WGS) entry which is preliminary data.</text>
</comment>
<reference evidence="10 11" key="1">
    <citation type="submission" date="2017-03" db="EMBL/GenBank/DDBJ databases">
        <title>Genomes of endolithic fungi from Antarctica.</title>
        <authorList>
            <person name="Coleine C."/>
            <person name="Masonjones S."/>
            <person name="Stajich J.E."/>
        </authorList>
    </citation>
    <scope>NUCLEOTIDE SEQUENCE [LARGE SCALE GENOMIC DNA]</scope>
    <source>
        <strain evidence="10 11">CCFEE 5187</strain>
    </source>
</reference>
<gene>
    <name evidence="10" type="ORF">B0A49_00590</name>
</gene>
<keyword evidence="9" id="KW-0732">Signal</keyword>
<evidence type="ECO:0000313" key="10">
    <source>
        <dbReference type="EMBL" id="TKA81826.1"/>
    </source>
</evidence>
<dbReference type="STRING" id="331657.A0A4U0XZF5"/>
<dbReference type="OrthoDB" id="286811at2759"/>
<keyword evidence="4" id="KW-0679">Respiratory chain</keyword>
<evidence type="ECO:0000256" key="1">
    <source>
        <dbReference type="ARBA" id="ARBA00004443"/>
    </source>
</evidence>
<keyword evidence="8" id="KW-0472">Membrane</keyword>
<organism evidence="10 11">
    <name type="scientific">Cryomyces minteri</name>
    <dbReference type="NCBI Taxonomy" id="331657"/>
    <lineage>
        <taxon>Eukaryota</taxon>
        <taxon>Fungi</taxon>
        <taxon>Dikarya</taxon>
        <taxon>Ascomycota</taxon>
        <taxon>Pezizomycotina</taxon>
        <taxon>Dothideomycetes</taxon>
        <taxon>Dothideomycetes incertae sedis</taxon>
        <taxon>Cryomyces</taxon>
    </lineage>
</organism>
<comment type="subcellular location">
    <subcellularLocation>
        <location evidence="1">Mitochondrion inner membrane</location>
        <topology evidence="1">Peripheral membrane protein</topology>
        <orientation evidence="1">Matrix side</orientation>
    </subcellularLocation>
</comment>
<dbReference type="AlphaFoldDB" id="A0A4U0XZF5"/>
<keyword evidence="3" id="KW-0813">Transport</keyword>
<evidence type="ECO:0000313" key="11">
    <source>
        <dbReference type="Proteomes" id="UP000308768"/>
    </source>
</evidence>
<evidence type="ECO:0000256" key="6">
    <source>
        <dbReference type="ARBA" id="ARBA00022982"/>
    </source>
</evidence>
<protein>
    <recommendedName>
        <fullName evidence="12">NADH-ubiquinone oxidoreductase 29.9 kDa subunit, mitochondrial</fullName>
    </recommendedName>
</protein>
<dbReference type="GO" id="GO:0022904">
    <property type="term" value="P:respiratory electron transport chain"/>
    <property type="evidence" value="ECO:0007669"/>
    <property type="project" value="InterPro"/>
</dbReference>
<dbReference type="PANTHER" id="PTHR12653">
    <property type="entry name" value="NADH-UBIQUINONE OXIDOREDUCTASE 13 KD-B SUBUNIT"/>
    <property type="match status" value="1"/>
</dbReference>
<dbReference type="PANTHER" id="PTHR12653:SF0">
    <property type="entry name" value="NADH DEHYDROGENASE [UBIQUINONE] 1 ALPHA SUBCOMPLEX SUBUNIT 5"/>
    <property type="match status" value="1"/>
</dbReference>
<proteinExistence type="inferred from homology"/>
<sequence length="261" mass="28938">MSLLFGVLALGALLALLQELQLVLGPPQAPVRYLEAGAPTGLTGLFTHPAPRSALIYLYSSTLDKLKRLPEHSAYRTATEALTKQRLSIIEAVKPDGYEAWLERVNEQVAKNPQAFTTYGVGVKHEHGGRQFVTTRVESGVDEREEEWDGEMIEAPELEGVRSSRERAEQAAGLARPLEAEELKNFELEKEPSLTAQQVSDIEAQIGAGLIEEVIQVAEGEHMLVNTMLESKVWEELEEKPTEGQWTYYERGANVGTTQKP</sequence>
<keyword evidence="6" id="KW-0249">Electron transport</keyword>
<keyword evidence="11" id="KW-1185">Reference proteome</keyword>
<evidence type="ECO:0000256" key="5">
    <source>
        <dbReference type="ARBA" id="ARBA00022792"/>
    </source>
</evidence>
<dbReference type="EMBL" id="NAJN01000014">
    <property type="protein sequence ID" value="TKA81826.1"/>
    <property type="molecule type" value="Genomic_DNA"/>
</dbReference>
<evidence type="ECO:0000256" key="3">
    <source>
        <dbReference type="ARBA" id="ARBA00022448"/>
    </source>
</evidence>
<evidence type="ECO:0000256" key="2">
    <source>
        <dbReference type="ARBA" id="ARBA00010261"/>
    </source>
</evidence>
<dbReference type="Proteomes" id="UP000308768">
    <property type="component" value="Unassembled WGS sequence"/>
</dbReference>
<dbReference type="InterPro" id="IPR006806">
    <property type="entry name" value="NDUFA5"/>
</dbReference>
<keyword evidence="7" id="KW-0496">Mitochondrion</keyword>
<accession>A0A4U0XZF5</accession>
<dbReference type="GO" id="GO:0005743">
    <property type="term" value="C:mitochondrial inner membrane"/>
    <property type="evidence" value="ECO:0007669"/>
    <property type="project" value="UniProtKB-SubCell"/>
</dbReference>
<evidence type="ECO:0000256" key="9">
    <source>
        <dbReference type="SAM" id="SignalP"/>
    </source>
</evidence>
<evidence type="ECO:0000256" key="7">
    <source>
        <dbReference type="ARBA" id="ARBA00023128"/>
    </source>
</evidence>
<feature type="signal peptide" evidence="9">
    <location>
        <begin position="1"/>
        <end position="25"/>
    </location>
</feature>
<name>A0A4U0XZF5_9PEZI</name>
<evidence type="ECO:0000256" key="4">
    <source>
        <dbReference type="ARBA" id="ARBA00022660"/>
    </source>
</evidence>
<dbReference type="Pfam" id="PF04716">
    <property type="entry name" value="ETC_C1_NDUFA5"/>
    <property type="match status" value="1"/>
</dbReference>
<evidence type="ECO:0000256" key="8">
    <source>
        <dbReference type="ARBA" id="ARBA00023136"/>
    </source>
</evidence>
<keyword evidence="5" id="KW-0999">Mitochondrion inner membrane</keyword>
<feature type="chain" id="PRO_5020580479" description="NADH-ubiquinone oxidoreductase 29.9 kDa subunit, mitochondrial" evidence="9">
    <location>
        <begin position="26"/>
        <end position="261"/>
    </location>
</feature>
<comment type="similarity">
    <text evidence="2">Belongs to the complex I NDUFA5 subunit family.</text>
</comment>
<evidence type="ECO:0008006" key="12">
    <source>
        <dbReference type="Google" id="ProtNLM"/>
    </source>
</evidence>